<dbReference type="EMBL" id="LAZR01037496">
    <property type="protein sequence ID" value="KKL22047.1"/>
    <property type="molecule type" value="Genomic_DNA"/>
</dbReference>
<organism evidence="1">
    <name type="scientific">marine sediment metagenome</name>
    <dbReference type="NCBI Taxonomy" id="412755"/>
    <lineage>
        <taxon>unclassified sequences</taxon>
        <taxon>metagenomes</taxon>
        <taxon>ecological metagenomes</taxon>
    </lineage>
</organism>
<accession>A0A0F9C6W2</accession>
<reference evidence="1" key="1">
    <citation type="journal article" date="2015" name="Nature">
        <title>Complex archaea that bridge the gap between prokaryotes and eukaryotes.</title>
        <authorList>
            <person name="Spang A."/>
            <person name="Saw J.H."/>
            <person name="Jorgensen S.L."/>
            <person name="Zaremba-Niedzwiedzka K."/>
            <person name="Martijn J."/>
            <person name="Lind A.E."/>
            <person name="van Eijk R."/>
            <person name="Schleper C."/>
            <person name="Guy L."/>
            <person name="Ettema T.J."/>
        </authorList>
    </citation>
    <scope>NUCLEOTIDE SEQUENCE</scope>
</reference>
<name>A0A0F9C6W2_9ZZZZ</name>
<gene>
    <name evidence="1" type="ORF">LCGC14_2439360</name>
</gene>
<sequence length="154" mass="17446">MSNVAFALYKGFLIAEYSETDVRAYRSRGYYASNTVSYQEPDPAFVNQVIDVAGDQGDFSELDYNTLMQILGRARPTQTETQLAEPALMRYPNNIMEIVRQHLGLEDSDTSRDVEINGMSPDSVFAHVLEWEGIIGYQYTIPGWIKDIYGVELT</sequence>
<protein>
    <submittedName>
        <fullName evidence="1">Uncharacterized protein</fullName>
    </submittedName>
</protein>
<comment type="caution">
    <text evidence="1">The sequence shown here is derived from an EMBL/GenBank/DDBJ whole genome shotgun (WGS) entry which is preliminary data.</text>
</comment>
<proteinExistence type="predicted"/>
<dbReference type="AlphaFoldDB" id="A0A0F9C6W2"/>
<evidence type="ECO:0000313" key="1">
    <source>
        <dbReference type="EMBL" id="KKL22047.1"/>
    </source>
</evidence>